<feature type="domain" description="PAS" evidence="10">
    <location>
        <begin position="26"/>
        <end position="81"/>
    </location>
</feature>
<dbReference type="Proteomes" id="UP000007813">
    <property type="component" value="Unassembled WGS sequence"/>
</dbReference>
<accession>J2ZDK8</accession>
<dbReference type="eggNOG" id="arCOG02331">
    <property type="taxonomic scope" value="Archaea"/>
</dbReference>
<dbReference type="InterPro" id="IPR005467">
    <property type="entry name" value="His_kinase_dom"/>
</dbReference>
<evidence type="ECO:0000256" key="4">
    <source>
        <dbReference type="ARBA" id="ARBA00022741"/>
    </source>
</evidence>
<keyword evidence="4" id="KW-0547">Nucleotide-binding</keyword>
<evidence type="ECO:0000256" key="7">
    <source>
        <dbReference type="SAM" id="Coils"/>
    </source>
</evidence>
<dbReference type="InterPro" id="IPR000700">
    <property type="entry name" value="PAS-assoc_C"/>
</dbReference>
<dbReference type="Pfam" id="PF08448">
    <property type="entry name" value="PAS_4"/>
    <property type="match status" value="2"/>
</dbReference>
<evidence type="ECO:0000256" key="3">
    <source>
        <dbReference type="ARBA" id="ARBA00022679"/>
    </source>
</evidence>
<sequence length="532" mass="58361">MTDADIDVDERLAAALFRDPGGLMGLLDADGTIRRVNQTAAESLGLDEQALVGESLTALPGWSASTREQLRDALAAVRDGEFVQLEVENQSFSRSRWFYLSLWPEFDDSETVDTLVLRGIDVSREKAMRAERRRLKRQRDAERELLERVLETAPVSIYVTNDDHDVVRTNSRLDSLLTELGVDSVAQLGTTDHVTLLDADGTPFDPPTLVSDVVFETGRAVNGVKRGVELDDGSRRWFSVNAVPVFDDDGDVEYVVSCKIDITDQELQNQALTLSKQRITVLNRVLRHDIRTQSNIIAGYADLIASATESSPEVSTFARIVADTASELSEMSDTVRKMEEIIGGVEGAEVVALDTLVSDAVASFEREYPNASLDVDVLSPLFVFGVPGLTEVFSQVLKNAVTHNDSEHPRVSLTTRRLETPSLVEVRISDNGPGIPHEEVEVLSRDAEDSLHHGSGLGLWFVNWLVVGVGGSLDFETDDTGTTVVIRLREQTELSHIVSLEDAHTDDAEDIDDTDDAENIEDTSDAGDEPTG</sequence>
<comment type="catalytic activity">
    <reaction evidence="1">
        <text>ATP + protein L-histidine = ADP + protein N-phospho-L-histidine.</text>
        <dbReference type="EC" id="2.7.13.3"/>
    </reaction>
</comment>
<evidence type="ECO:0000256" key="5">
    <source>
        <dbReference type="ARBA" id="ARBA00022777"/>
    </source>
</evidence>
<dbReference type="PANTHER" id="PTHR44936">
    <property type="entry name" value="SENSOR PROTEIN CREC"/>
    <property type="match status" value="1"/>
</dbReference>
<dbReference type="AlphaFoldDB" id="J2ZDK8"/>
<dbReference type="InterPro" id="IPR050980">
    <property type="entry name" value="2C_sensor_his_kinase"/>
</dbReference>
<proteinExistence type="predicted"/>
<evidence type="ECO:0000259" key="10">
    <source>
        <dbReference type="PROSITE" id="PS50112"/>
    </source>
</evidence>
<dbReference type="InterPro" id="IPR004358">
    <property type="entry name" value="Sig_transdc_His_kin-like_C"/>
</dbReference>
<feature type="compositionally biased region" description="Acidic residues" evidence="8">
    <location>
        <begin position="507"/>
        <end position="532"/>
    </location>
</feature>
<dbReference type="Gene3D" id="3.30.450.20">
    <property type="entry name" value="PAS domain"/>
    <property type="match status" value="2"/>
</dbReference>
<dbReference type="SMART" id="SM00387">
    <property type="entry name" value="HATPase_c"/>
    <property type="match status" value="1"/>
</dbReference>
<dbReference type="InterPro" id="IPR003594">
    <property type="entry name" value="HATPase_dom"/>
</dbReference>
<dbReference type="InterPro" id="IPR000014">
    <property type="entry name" value="PAS"/>
</dbReference>
<feature type="domain" description="PAC" evidence="11">
    <location>
        <begin position="222"/>
        <end position="274"/>
    </location>
</feature>
<protein>
    <recommendedName>
        <fullName evidence="2">histidine kinase</fullName>
        <ecNumber evidence="2">2.7.13.3</ecNumber>
    </recommendedName>
</protein>
<name>J2ZDK8_9EURY</name>
<evidence type="ECO:0000313" key="13">
    <source>
        <dbReference type="Proteomes" id="UP000007813"/>
    </source>
</evidence>
<keyword evidence="5" id="KW-0418">Kinase</keyword>
<feature type="region of interest" description="Disordered" evidence="8">
    <location>
        <begin position="498"/>
        <end position="532"/>
    </location>
</feature>
<comment type="caution">
    <text evidence="12">The sequence shown here is derived from an EMBL/GenBank/DDBJ whole genome shotgun (WGS) entry which is preliminary data.</text>
</comment>
<dbReference type="PATRIC" id="fig|1210908.3.peg.2720"/>
<dbReference type="InterPro" id="IPR001610">
    <property type="entry name" value="PAC"/>
</dbReference>
<dbReference type="NCBIfam" id="TIGR00229">
    <property type="entry name" value="sensory_box"/>
    <property type="match status" value="1"/>
</dbReference>
<evidence type="ECO:0000313" key="12">
    <source>
        <dbReference type="EMBL" id="EJN58755.1"/>
    </source>
</evidence>
<evidence type="ECO:0000256" key="2">
    <source>
        <dbReference type="ARBA" id="ARBA00012438"/>
    </source>
</evidence>
<dbReference type="GO" id="GO:0004673">
    <property type="term" value="F:protein histidine kinase activity"/>
    <property type="evidence" value="ECO:0007669"/>
    <property type="project" value="UniProtKB-EC"/>
</dbReference>
<dbReference type="CDD" id="cd00130">
    <property type="entry name" value="PAS"/>
    <property type="match status" value="1"/>
</dbReference>
<keyword evidence="6" id="KW-0067">ATP-binding</keyword>
<gene>
    <name evidence="12" type="ORF">HSB1_28360</name>
</gene>
<dbReference type="PROSITE" id="PS50109">
    <property type="entry name" value="HIS_KIN"/>
    <property type="match status" value="1"/>
</dbReference>
<dbReference type="EMBL" id="ALJD01000007">
    <property type="protein sequence ID" value="EJN58755.1"/>
    <property type="molecule type" value="Genomic_DNA"/>
</dbReference>
<feature type="coiled-coil region" evidence="7">
    <location>
        <begin position="125"/>
        <end position="152"/>
    </location>
</feature>
<evidence type="ECO:0000256" key="8">
    <source>
        <dbReference type="SAM" id="MobiDB-lite"/>
    </source>
</evidence>
<organism evidence="12 13">
    <name type="scientific">Halogranum salarium B-1</name>
    <dbReference type="NCBI Taxonomy" id="1210908"/>
    <lineage>
        <taxon>Archaea</taxon>
        <taxon>Methanobacteriati</taxon>
        <taxon>Methanobacteriota</taxon>
        <taxon>Stenosarchaea group</taxon>
        <taxon>Halobacteria</taxon>
        <taxon>Halobacteriales</taxon>
        <taxon>Haloferacaceae</taxon>
    </lineage>
</organism>
<keyword evidence="7" id="KW-0175">Coiled coil</keyword>
<feature type="domain" description="Histidine kinase" evidence="9">
    <location>
        <begin position="285"/>
        <end position="492"/>
    </location>
</feature>
<dbReference type="EC" id="2.7.13.3" evidence="2"/>
<dbReference type="OrthoDB" id="342253at2157"/>
<dbReference type="SMART" id="SM00086">
    <property type="entry name" value="PAC"/>
    <property type="match status" value="1"/>
</dbReference>
<dbReference type="GO" id="GO:0005524">
    <property type="term" value="F:ATP binding"/>
    <property type="evidence" value="ECO:0007669"/>
    <property type="project" value="UniProtKB-KW"/>
</dbReference>
<dbReference type="Pfam" id="PF02518">
    <property type="entry name" value="HATPase_c"/>
    <property type="match status" value="1"/>
</dbReference>
<dbReference type="PROSITE" id="PS50113">
    <property type="entry name" value="PAC"/>
    <property type="match status" value="1"/>
</dbReference>
<dbReference type="Gene3D" id="3.30.565.10">
    <property type="entry name" value="Histidine kinase-like ATPase, C-terminal domain"/>
    <property type="match status" value="1"/>
</dbReference>
<dbReference type="CDD" id="cd00075">
    <property type="entry name" value="HATPase"/>
    <property type="match status" value="1"/>
</dbReference>
<evidence type="ECO:0000259" key="11">
    <source>
        <dbReference type="PROSITE" id="PS50113"/>
    </source>
</evidence>
<evidence type="ECO:0000259" key="9">
    <source>
        <dbReference type="PROSITE" id="PS50109"/>
    </source>
</evidence>
<evidence type="ECO:0000256" key="1">
    <source>
        <dbReference type="ARBA" id="ARBA00000085"/>
    </source>
</evidence>
<dbReference type="InterPro" id="IPR036890">
    <property type="entry name" value="HATPase_C_sf"/>
</dbReference>
<evidence type="ECO:0000256" key="6">
    <source>
        <dbReference type="ARBA" id="ARBA00022840"/>
    </source>
</evidence>
<dbReference type="PANTHER" id="PTHR44936:SF10">
    <property type="entry name" value="SENSOR PROTEIN RSTB"/>
    <property type="match status" value="1"/>
</dbReference>
<dbReference type="SUPFAM" id="SSF55785">
    <property type="entry name" value="PYP-like sensor domain (PAS domain)"/>
    <property type="match status" value="2"/>
</dbReference>
<dbReference type="RefSeq" id="WP_009375573.1">
    <property type="nucleotide sequence ID" value="NZ_ALJD01000007.1"/>
</dbReference>
<dbReference type="PRINTS" id="PR00344">
    <property type="entry name" value="BCTRLSENSOR"/>
</dbReference>
<dbReference type="eggNOG" id="arCOG06408">
    <property type="taxonomic scope" value="Archaea"/>
</dbReference>
<dbReference type="SUPFAM" id="SSF55874">
    <property type="entry name" value="ATPase domain of HSP90 chaperone/DNA topoisomerase II/histidine kinase"/>
    <property type="match status" value="1"/>
</dbReference>
<keyword evidence="3" id="KW-0808">Transferase</keyword>
<reference evidence="12 13" key="1">
    <citation type="journal article" date="2012" name="J. Bacteriol.">
        <title>Draft Genome Sequence of the Extremely Halophilic Archaeon Halogranum salarium B-1T.</title>
        <authorList>
            <person name="Kim K.K."/>
            <person name="Lee K.C."/>
            <person name="Lee J.S."/>
        </authorList>
    </citation>
    <scope>NUCLEOTIDE SEQUENCE [LARGE SCALE GENOMIC DNA]</scope>
    <source>
        <strain evidence="12 13">B-1</strain>
    </source>
</reference>
<dbReference type="PROSITE" id="PS50112">
    <property type="entry name" value="PAS"/>
    <property type="match status" value="1"/>
</dbReference>
<dbReference type="InterPro" id="IPR013656">
    <property type="entry name" value="PAS_4"/>
</dbReference>
<dbReference type="InterPro" id="IPR035965">
    <property type="entry name" value="PAS-like_dom_sf"/>
</dbReference>